<evidence type="ECO:0000313" key="3">
    <source>
        <dbReference type="EMBL" id="PSC05415.1"/>
    </source>
</evidence>
<dbReference type="PANTHER" id="PTHR42941">
    <property type="entry name" value="SLL1037 PROTEIN"/>
    <property type="match status" value="1"/>
</dbReference>
<gene>
    <name evidence="3" type="ORF">SLNSH_09495</name>
</gene>
<comment type="caution">
    <text evidence="3">The sequence shown here is derived from an EMBL/GenBank/DDBJ whole genome shotgun (WGS) entry which is preliminary data.</text>
</comment>
<evidence type="ECO:0000256" key="2">
    <source>
        <dbReference type="SAM" id="SignalP"/>
    </source>
</evidence>
<name>A0A2T1HUS5_9HYPH</name>
<dbReference type="RefSeq" id="WP_146140235.1">
    <property type="nucleotide sequence ID" value="NZ_PVZS01000008.1"/>
</dbReference>
<reference evidence="4" key="1">
    <citation type="submission" date="2018-03" db="EMBL/GenBank/DDBJ databases">
        <authorList>
            <person name="Sun L."/>
            <person name="Liu H."/>
            <person name="Chen W."/>
            <person name="Huang K."/>
            <person name="Liu W."/>
            <person name="Gao X."/>
        </authorList>
    </citation>
    <scope>NUCLEOTIDE SEQUENCE [LARGE SCALE GENOMIC DNA]</scope>
    <source>
        <strain evidence="4">SH9</strain>
    </source>
</reference>
<keyword evidence="2" id="KW-0732">Signal</keyword>
<evidence type="ECO:0000313" key="4">
    <source>
        <dbReference type="Proteomes" id="UP000239772"/>
    </source>
</evidence>
<dbReference type="Pfam" id="PF16868">
    <property type="entry name" value="NMT1_3"/>
    <property type="match status" value="1"/>
</dbReference>
<feature type="region of interest" description="Disordered" evidence="1">
    <location>
        <begin position="53"/>
        <end position="121"/>
    </location>
</feature>
<organism evidence="3 4">
    <name type="scientific">Alsobacter soli</name>
    <dbReference type="NCBI Taxonomy" id="2109933"/>
    <lineage>
        <taxon>Bacteria</taxon>
        <taxon>Pseudomonadati</taxon>
        <taxon>Pseudomonadota</taxon>
        <taxon>Alphaproteobacteria</taxon>
        <taxon>Hyphomicrobiales</taxon>
        <taxon>Alsobacteraceae</taxon>
        <taxon>Alsobacter</taxon>
    </lineage>
</organism>
<feature type="chain" id="PRO_5015748614" description="TRAP transporter substrate-binding protein" evidence="2">
    <location>
        <begin position="23"/>
        <end position="411"/>
    </location>
</feature>
<evidence type="ECO:0008006" key="5">
    <source>
        <dbReference type="Google" id="ProtNLM"/>
    </source>
</evidence>
<dbReference type="Proteomes" id="UP000239772">
    <property type="component" value="Unassembled WGS sequence"/>
</dbReference>
<dbReference type="PANTHER" id="PTHR42941:SF1">
    <property type="entry name" value="SLL1037 PROTEIN"/>
    <property type="match status" value="1"/>
</dbReference>
<keyword evidence="4" id="KW-1185">Reference proteome</keyword>
<dbReference type="Gene3D" id="3.40.190.10">
    <property type="entry name" value="Periplasmic binding protein-like II"/>
    <property type="match status" value="2"/>
</dbReference>
<protein>
    <recommendedName>
        <fullName evidence="5">TRAP transporter substrate-binding protein</fullName>
    </recommendedName>
</protein>
<sequence length="411" mass="42217">MKAFARALLATAWIAVAPVALAQTAAAPAASAPAPGESCSAFCQLFKGLGGDRNPPGATQAAAPAQPAPVQAAETPARRHRAPSRAHARRTPASAAEGETAAIREAPAREAAPARETTIDRASPGSIKILTGSDQGMEPTLADLGGVLAPKFKLETVRGKGAPLKELLTLPGIDMAVVSAPTLANAGSASAKLVYVAKLFGEELHLVAGPDIHSVDDLAGKSVYMGPAGSDTETVARAALADHGVDVTPATGSLADALNAVKAGTLAAAFVLAPKPYAPLAEMAQGSAGVHLVPVPFGKLGEAYDPATLTSADYPGLVSDGERIETVSADAILVAPWWRDSSPRQHELTAAATAIFDHFPDLLKEGRHPKWKETNLAAVVDGKRRLKSADQWVHAQMKSRRSGDRAASAGQ</sequence>
<feature type="compositionally biased region" description="Low complexity" evidence="1">
    <location>
        <begin position="55"/>
        <end position="75"/>
    </location>
</feature>
<dbReference type="SUPFAM" id="SSF53850">
    <property type="entry name" value="Periplasmic binding protein-like II"/>
    <property type="match status" value="1"/>
</dbReference>
<dbReference type="InterPro" id="IPR011852">
    <property type="entry name" value="TRAP_TAXI"/>
</dbReference>
<feature type="signal peptide" evidence="2">
    <location>
        <begin position="1"/>
        <end position="22"/>
    </location>
</feature>
<accession>A0A2T1HUS5</accession>
<evidence type="ECO:0000256" key="1">
    <source>
        <dbReference type="SAM" id="MobiDB-lite"/>
    </source>
</evidence>
<dbReference type="OrthoDB" id="8188218at2"/>
<dbReference type="AlphaFoldDB" id="A0A2T1HUS5"/>
<dbReference type="EMBL" id="PVZS01000008">
    <property type="protein sequence ID" value="PSC05415.1"/>
    <property type="molecule type" value="Genomic_DNA"/>
</dbReference>
<feature type="compositionally biased region" description="Basic residues" evidence="1">
    <location>
        <begin position="78"/>
        <end position="90"/>
    </location>
</feature>
<feature type="compositionally biased region" description="Low complexity" evidence="1">
    <location>
        <begin position="91"/>
        <end position="116"/>
    </location>
</feature>
<proteinExistence type="predicted"/>